<dbReference type="AlphaFoldDB" id="A0A170YXR9"/>
<dbReference type="CDD" id="cd01166">
    <property type="entry name" value="KdgK"/>
    <property type="match status" value="1"/>
</dbReference>
<dbReference type="PANTHER" id="PTHR43320">
    <property type="entry name" value="SUGAR KINASE"/>
    <property type="match status" value="1"/>
</dbReference>
<evidence type="ECO:0000259" key="4">
    <source>
        <dbReference type="Pfam" id="PF00294"/>
    </source>
</evidence>
<dbReference type="InterPro" id="IPR029056">
    <property type="entry name" value="Ribokinase-like"/>
</dbReference>
<accession>A0A170YXR9</accession>
<dbReference type="InterPro" id="IPR052700">
    <property type="entry name" value="Carb_kinase_PfkB-like"/>
</dbReference>
<reference evidence="6" key="1">
    <citation type="submission" date="2016-04" db="EMBL/GenBank/DDBJ databases">
        <title>Draft genome sequence of Paludibacter jiangxiensis strain NM7.</title>
        <authorList>
            <person name="Qiu Y."/>
            <person name="Matsuura N."/>
            <person name="Ohashi A."/>
            <person name="Tourlousse M.D."/>
            <person name="Sekiguchi Y."/>
        </authorList>
    </citation>
    <scope>NUCLEOTIDE SEQUENCE [LARGE SCALE GENOMIC DNA]</scope>
    <source>
        <strain evidence="6">NM7</strain>
    </source>
</reference>
<dbReference type="OrthoDB" id="9813569at2"/>
<dbReference type="Proteomes" id="UP000076586">
    <property type="component" value="Unassembled WGS sequence"/>
</dbReference>
<keyword evidence="3 5" id="KW-0418">Kinase</keyword>
<evidence type="ECO:0000256" key="3">
    <source>
        <dbReference type="ARBA" id="ARBA00022777"/>
    </source>
</evidence>
<gene>
    <name evidence="5" type="ORF">PJIAN_1756</name>
</gene>
<organism evidence="5 6">
    <name type="scientific">Paludibacter jiangxiensis</name>
    <dbReference type="NCBI Taxonomy" id="681398"/>
    <lineage>
        <taxon>Bacteria</taxon>
        <taxon>Pseudomonadati</taxon>
        <taxon>Bacteroidota</taxon>
        <taxon>Bacteroidia</taxon>
        <taxon>Bacteroidales</taxon>
        <taxon>Paludibacteraceae</taxon>
        <taxon>Paludibacter</taxon>
    </lineage>
</organism>
<evidence type="ECO:0000256" key="1">
    <source>
        <dbReference type="ARBA" id="ARBA00010688"/>
    </source>
</evidence>
<feature type="domain" description="Carbohydrate kinase PfkB" evidence="4">
    <location>
        <begin position="3"/>
        <end position="318"/>
    </location>
</feature>
<sequence length="347" mass="37942">MKNKVVTFGEILLRLTAPGYLRFAQAKEYVATFGGSEANVAVSLANFGVDTEFVTRLPQNEIAQSCLSQLRSYNVGTQHIAYGGKRLGIYFLENASISRGSKVVYDRADSAFATIASGMIDWEKVFADASWFHWSGVAAALSPEAADVCREAIHAADRLGLTISCDLNFRKNLWNYGKTAPEVLPEMVAYSDAVFGSHDEYLKVLGISMADFKAVDTSYEMDLASYEKAAKEMVAKFPRCKKVFIEFRNTINANHNTLASVLYSNGTLKHTRVYDITHVVDCVGVGDAFVGGMIYGMIAYPDDDQKALDFAQAASTLKNTIQGDFNLISVAEVEGLMKGDGSGRVSR</sequence>
<dbReference type="RefSeq" id="WP_068702138.1">
    <property type="nucleotide sequence ID" value="NZ_BDCR01000001.1"/>
</dbReference>
<evidence type="ECO:0000313" key="5">
    <source>
        <dbReference type="EMBL" id="GAT62164.1"/>
    </source>
</evidence>
<name>A0A170YXR9_9BACT</name>
<keyword evidence="6" id="KW-1185">Reference proteome</keyword>
<dbReference type="Gene3D" id="3.40.1190.20">
    <property type="match status" value="1"/>
</dbReference>
<reference evidence="6" key="2">
    <citation type="journal article" date="2017" name="Genome Announc.">
        <title>Draft genome sequence of Paludibacter jiangxiensis NM7(T), a propionate-producing fermentative bacterium.</title>
        <authorList>
            <person name="Qiu Y.-L."/>
            <person name="Tourlousse D.M."/>
            <person name="Matsuura N."/>
            <person name="Ohashi A."/>
            <person name="Sekiguchi Y."/>
        </authorList>
    </citation>
    <scope>NUCLEOTIDE SEQUENCE [LARGE SCALE GENOMIC DNA]</scope>
    <source>
        <strain evidence="6">NM7</strain>
    </source>
</reference>
<evidence type="ECO:0000313" key="6">
    <source>
        <dbReference type="Proteomes" id="UP000076586"/>
    </source>
</evidence>
<dbReference type="Pfam" id="PF00294">
    <property type="entry name" value="PfkB"/>
    <property type="match status" value="1"/>
</dbReference>
<keyword evidence="2" id="KW-0808">Transferase</keyword>
<dbReference type="SUPFAM" id="SSF53613">
    <property type="entry name" value="Ribokinase-like"/>
    <property type="match status" value="1"/>
</dbReference>
<comment type="caution">
    <text evidence="5">The sequence shown here is derived from an EMBL/GenBank/DDBJ whole genome shotgun (WGS) entry which is preliminary data.</text>
</comment>
<comment type="similarity">
    <text evidence="1">Belongs to the carbohydrate kinase PfkB family.</text>
</comment>
<proteinExistence type="inferred from homology"/>
<dbReference type="GO" id="GO:0016301">
    <property type="term" value="F:kinase activity"/>
    <property type="evidence" value="ECO:0007669"/>
    <property type="project" value="UniProtKB-KW"/>
</dbReference>
<protein>
    <submittedName>
        <fullName evidence="5">2-dehydro-3-deoxygluconokinase</fullName>
    </submittedName>
</protein>
<evidence type="ECO:0000256" key="2">
    <source>
        <dbReference type="ARBA" id="ARBA00022679"/>
    </source>
</evidence>
<dbReference type="EMBL" id="BDCR01000001">
    <property type="protein sequence ID" value="GAT62164.1"/>
    <property type="molecule type" value="Genomic_DNA"/>
</dbReference>
<dbReference type="InterPro" id="IPR011611">
    <property type="entry name" value="PfkB_dom"/>
</dbReference>
<dbReference type="PANTHER" id="PTHR43320:SF2">
    <property type="entry name" value="2-DEHYDRO-3-DEOXYGLUCONOKINASE_2-DEHYDRO-3-DEOXYGALACTONOKINASE"/>
    <property type="match status" value="1"/>
</dbReference>
<dbReference type="STRING" id="681398.PJIAN_1756"/>